<feature type="transmembrane region" description="Helical" evidence="2">
    <location>
        <begin position="147"/>
        <end position="176"/>
    </location>
</feature>
<keyword evidence="2" id="KW-1133">Transmembrane helix</keyword>
<keyword evidence="2" id="KW-0472">Membrane</keyword>
<dbReference type="RefSeq" id="XP_022331956.1">
    <property type="nucleotide sequence ID" value="XM_022476248.1"/>
</dbReference>
<evidence type="ECO:0000256" key="1">
    <source>
        <dbReference type="SAM" id="MobiDB-lite"/>
    </source>
</evidence>
<organism evidence="3 4">
    <name type="scientific">Crassostrea virginica</name>
    <name type="common">Eastern oyster</name>
    <dbReference type="NCBI Taxonomy" id="6565"/>
    <lineage>
        <taxon>Eukaryota</taxon>
        <taxon>Metazoa</taxon>
        <taxon>Spiralia</taxon>
        <taxon>Lophotrochozoa</taxon>
        <taxon>Mollusca</taxon>
        <taxon>Bivalvia</taxon>
        <taxon>Autobranchia</taxon>
        <taxon>Pteriomorphia</taxon>
        <taxon>Ostreida</taxon>
        <taxon>Ostreoidea</taxon>
        <taxon>Ostreidae</taxon>
        <taxon>Crassostrea</taxon>
    </lineage>
</organism>
<evidence type="ECO:0000313" key="4">
    <source>
        <dbReference type="RefSeq" id="XP_022331956.1"/>
    </source>
</evidence>
<evidence type="ECO:0000313" key="3">
    <source>
        <dbReference type="Proteomes" id="UP000694844"/>
    </source>
</evidence>
<keyword evidence="2" id="KW-0812">Transmembrane</keyword>
<sequence length="182" mass="20656">MADENLYLDPVSRGPIPKSRPAEGPNSADEKTASTPKRVSVEISSSSTSHQSGIYNTLDTGNDQQNYAELNDRHQYEDLHDGRQIYMQNIQNEQSNNTENPKKKRFLYALINFCSVTSVIINCPVGIFSVCYACMAKTERFYPMKRYYLFMTFVVASLAGILFAIIFTFVFLIYLATSYEGH</sequence>
<dbReference type="AlphaFoldDB" id="A0A8B8DY84"/>
<keyword evidence="3" id="KW-1185">Reference proteome</keyword>
<gene>
    <name evidence="4" type="primary">LOC111129787</name>
</gene>
<name>A0A8B8DY84_CRAVI</name>
<reference evidence="3" key="1">
    <citation type="submission" date="2024-06" db="UniProtKB">
        <authorList>
            <consortium name="RefSeq"/>
        </authorList>
    </citation>
    <scope>NUCLEOTIDE SEQUENCE [LARGE SCALE GENOMIC DNA]</scope>
</reference>
<feature type="compositionally biased region" description="Low complexity" evidence="1">
    <location>
        <begin position="41"/>
        <end position="52"/>
    </location>
</feature>
<dbReference type="Proteomes" id="UP000694844">
    <property type="component" value="Chromosome 1"/>
</dbReference>
<dbReference type="KEGG" id="cvn:111129787"/>
<dbReference type="GeneID" id="111129787"/>
<proteinExistence type="predicted"/>
<protein>
    <submittedName>
        <fullName evidence="4">Uncharacterized protein LOC111129787</fullName>
    </submittedName>
</protein>
<feature type="region of interest" description="Disordered" evidence="1">
    <location>
        <begin position="1"/>
        <end position="58"/>
    </location>
</feature>
<dbReference type="OrthoDB" id="10503045at2759"/>
<accession>A0A8B8DY84</accession>
<evidence type="ECO:0000256" key="2">
    <source>
        <dbReference type="SAM" id="Phobius"/>
    </source>
</evidence>
<reference evidence="4" key="2">
    <citation type="submission" date="2025-08" db="UniProtKB">
        <authorList>
            <consortium name="RefSeq"/>
        </authorList>
    </citation>
    <scope>IDENTIFICATION</scope>
    <source>
        <tissue evidence="4">Whole sample</tissue>
    </source>
</reference>
<feature type="transmembrane region" description="Helical" evidence="2">
    <location>
        <begin position="106"/>
        <end position="135"/>
    </location>
</feature>